<dbReference type="GO" id="GO:0003700">
    <property type="term" value="F:DNA-binding transcription factor activity"/>
    <property type="evidence" value="ECO:0007669"/>
    <property type="project" value="InterPro"/>
</dbReference>
<accession>A0A2J8GSU4</accession>
<dbReference type="InterPro" id="IPR020449">
    <property type="entry name" value="Tscrpt_reg_AraC-type_HTH"/>
</dbReference>
<dbReference type="PANTHER" id="PTHR43280">
    <property type="entry name" value="ARAC-FAMILY TRANSCRIPTIONAL REGULATOR"/>
    <property type="match status" value="1"/>
</dbReference>
<dbReference type="EMBL" id="POSK01000028">
    <property type="protein sequence ID" value="PNI00733.1"/>
    <property type="molecule type" value="Genomic_DNA"/>
</dbReference>
<dbReference type="AlphaFoldDB" id="A0A2J8GSU4"/>
<dbReference type="SUPFAM" id="SSF46689">
    <property type="entry name" value="Homeodomain-like"/>
    <property type="match status" value="2"/>
</dbReference>
<dbReference type="RefSeq" id="WP_102955372.1">
    <property type="nucleotide sequence ID" value="NZ_POSI01000023.1"/>
</dbReference>
<keyword evidence="3" id="KW-0804">Transcription</keyword>
<dbReference type="OrthoDB" id="345413at2"/>
<organism evidence="5 6">
    <name type="scientific">Vibrio diazotrophicus</name>
    <dbReference type="NCBI Taxonomy" id="685"/>
    <lineage>
        <taxon>Bacteria</taxon>
        <taxon>Pseudomonadati</taxon>
        <taxon>Pseudomonadota</taxon>
        <taxon>Gammaproteobacteria</taxon>
        <taxon>Vibrionales</taxon>
        <taxon>Vibrionaceae</taxon>
        <taxon>Vibrio</taxon>
    </lineage>
</organism>
<dbReference type="SUPFAM" id="SSF51182">
    <property type="entry name" value="RmlC-like cupins"/>
    <property type="match status" value="1"/>
</dbReference>
<dbReference type="InterPro" id="IPR018060">
    <property type="entry name" value="HTH_AraC"/>
</dbReference>
<comment type="caution">
    <text evidence="5">The sequence shown here is derived from an EMBL/GenBank/DDBJ whole genome shotgun (WGS) entry which is preliminary data.</text>
</comment>
<evidence type="ECO:0000256" key="1">
    <source>
        <dbReference type="ARBA" id="ARBA00023015"/>
    </source>
</evidence>
<evidence type="ECO:0000256" key="3">
    <source>
        <dbReference type="ARBA" id="ARBA00023163"/>
    </source>
</evidence>
<feature type="domain" description="HTH araC/xylS-type" evidence="4">
    <location>
        <begin position="202"/>
        <end position="300"/>
    </location>
</feature>
<keyword evidence="1" id="KW-0805">Transcription regulation</keyword>
<dbReference type="NCBIfam" id="NF007693">
    <property type="entry name" value="PRK10371.1"/>
    <property type="match status" value="1"/>
</dbReference>
<dbReference type="SUPFAM" id="SSF47454">
    <property type="entry name" value="A DNA-binding domain in eukaryotic transcription factors"/>
    <property type="match status" value="1"/>
</dbReference>
<evidence type="ECO:0000313" key="6">
    <source>
        <dbReference type="Proteomes" id="UP000236449"/>
    </source>
</evidence>
<dbReference type="PRINTS" id="PR00032">
    <property type="entry name" value="HTHARAC"/>
</dbReference>
<proteinExistence type="predicted"/>
<keyword evidence="2" id="KW-0238">DNA-binding</keyword>
<dbReference type="InterPro" id="IPR011051">
    <property type="entry name" value="RmlC_Cupin_sf"/>
</dbReference>
<sequence length="307" mass="35764">MHNQNASAAIINDGAAFTEEHALVSPLALYSEYQRMDIELRAPEEMPMSHWHGQVEVNVPFDGDVEYIINGEIIHLKQGHITMFWACVPHRLSDPCHCRRMAIFNLPMHLFLSWPINRELINHVTHGMVVQSNFSQQISEFEIRRWQQELQHKNEQMKQLTMDEIGLMIKRFSLSGWTHLLVNHTSKTHQNGVSKHAQFYVSQMLEYIAAHHDSTLTIQQIAEHVQLNQNYAIGIFQRVMQLTMKQYITAMRINHTRVLLSDSDKAILDIALTAGFNSSSRFYDTFKKYVGMTPLKYRKLCQEKQFL</sequence>
<dbReference type="SMART" id="SM00342">
    <property type="entry name" value="HTH_ARAC"/>
    <property type="match status" value="1"/>
</dbReference>
<reference evidence="5 6" key="1">
    <citation type="submission" date="2018-01" db="EMBL/GenBank/DDBJ databases">
        <title>Draft genome sequences of six Vibrio diazotrophicus strains isolated from deep-sea sediments of the Baltic Sea.</title>
        <authorList>
            <person name="Castillo D."/>
            <person name="Vandieken V."/>
            <person name="Chiang O."/>
            <person name="Middelboe M."/>
        </authorList>
    </citation>
    <scope>NUCLEOTIDE SEQUENCE [LARGE SCALE GENOMIC DNA]</scope>
    <source>
        <strain evidence="5 6">60.27F</strain>
    </source>
</reference>
<evidence type="ECO:0000259" key="4">
    <source>
        <dbReference type="PROSITE" id="PS01124"/>
    </source>
</evidence>
<dbReference type="PANTHER" id="PTHR43280:SF14">
    <property type="entry name" value="MELIBIOSE OPERON REGULATORY PROTEIN"/>
    <property type="match status" value="1"/>
</dbReference>
<gene>
    <name evidence="5" type="ORF">C1N32_21220</name>
</gene>
<dbReference type="Pfam" id="PF12833">
    <property type="entry name" value="HTH_18"/>
    <property type="match status" value="1"/>
</dbReference>
<dbReference type="Proteomes" id="UP000236449">
    <property type="component" value="Unassembled WGS sequence"/>
</dbReference>
<dbReference type="InterPro" id="IPR018062">
    <property type="entry name" value="HTH_AraC-typ_CS"/>
</dbReference>
<dbReference type="PROSITE" id="PS01124">
    <property type="entry name" value="HTH_ARAC_FAMILY_2"/>
    <property type="match status" value="1"/>
</dbReference>
<dbReference type="InterPro" id="IPR008917">
    <property type="entry name" value="TF_DNA-bd_sf"/>
</dbReference>
<protein>
    <submittedName>
        <fullName evidence="5">Transcriptional regulator MelR</fullName>
    </submittedName>
</protein>
<evidence type="ECO:0000313" key="5">
    <source>
        <dbReference type="EMBL" id="PNI00733.1"/>
    </source>
</evidence>
<dbReference type="PROSITE" id="PS00041">
    <property type="entry name" value="HTH_ARAC_FAMILY_1"/>
    <property type="match status" value="1"/>
</dbReference>
<name>A0A2J8GSU4_VIBDI</name>
<dbReference type="InterPro" id="IPR009057">
    <property type="entry name" value="Homeodomain-like_sf"/>
</dbReference>
<dbReference type="GO" id="GO:0043565">
    <property type="term" value="F:sequence-specific DNA binding"/>
    <property type="evidence" value="ECO:0007669"/>
    <property type="project" value="InterPro"/>
</dbReference>
<dbReference type="Gene3D" id="1.10.10.60">
    <property type="entry name" value="Homeodomain-like"/>
    <property type="match status" value="2"/>
</dbReference>
<evidence type="ECO:0000256" key="2">
    <source>
        <dbReference type="ARBA" id="ARBA00023125"/>
    </source>
</evidence>